<feature type="chain" id="PRO_5019816804" evidence="1">
    <location>
        <begin position="22"/>
        <end position="346"/>
    </location>
</feature>
<reference evidence="2 3" key="1">
    <citation type="submission" date="2018-10" db="EMBL/GenBank/DDBJ databases">
        <title>Genomic Encyclopedia of Type Strains, Phase IV (KMG-IV): sequencing the most valuable type-strain genomes for metagenomic binning, comparative biology and taxonomic classification.</title>
        <authorList>
            <person name="Goeker M."/>
        </authorList>
    </citation>
    <scope>NUCLEOTIDE SEQUENCE [LARGE SCALE GENOMIC DNA]</scope>
    <source>
        <strain evidence="2 3">DSM 4734</strain>
    </source>
</reference>
<dbReference type="Pfam" id="PF04338">
    <property type="entry name" value="DUF481"/>
    <property type="match status" value="1"/>
</dbReference>
<gene>
    <name evidence="2" type="ORF">C7435_0393</name>
</gene>
<accession>A0A495DMS6</accession>
<sequence length="346" mass="37953">MRYLIALLIAAASGLFPVAHADLSEDYRTLIRAADRQQSDGDFRKTVELIADVAEGGEAEVLAAIADIAPRREALLADWREPVPDAAMTQASAAMAPPLSDDAVIRLDPAPAEPGPEGWSPVGKLAEAMAWIEPEEWSGRARFGVTIDSGNTEQTDYNFAVELDRELEGGWGLDSKFAYHFTRNGEAVTRDNWLVEMRGERNVIDAWGYYVGGTYEQDRLSGYQHVAFATAGALHQPFDSDGLAWDLRAGPGMRYRQPDDGDAETDWIFEMGSILNFALSEATDFASETTMLAGPASRADQRFALTTAIAGDWGMELAYRIKHEFEPQPGSEATDSHLNVSIVRDF</sequence>
<evidence type="ECO:0000313" key="3">
    <source>
        <dbReference type="Proteomes" id="UP000273675"/>
    </source>
</evidence>
<feature type="signal peptide" evidence="1">
    <location>
        <begin position="1"/>
        <end position="21"/>
    </location>
</feature>
<dbReference type="OrthoDB" id="7631035at2"/>
<proteinExistence type="predicted"/>
<evidence type="ECO:0000256" key="1">
    <source>
        <dbReference type="SAM" id="SignalP"/>
    </source>
</evidence>
<dbReference type="EMBL" id="RBIM01000001">
    <property type="protein sequence ID" value="RKR03950.1"/>
    <property type="molecule type" value="Genomic_DNA"/>
</dbReference>
<name>A0A495DMS6_9PROT</name>
<evidence type="ECO:0000313" key="2">
    <source>
        <dbReference type="EMBL" id="RKR03950.1"/>
    </source>
</evidence>
<dbReference type="RefSeq" id="WP_121209818.1">
    <property type="nucleotide sequence ID" value="NZ_RBIM01000001.1"/>
</dbReference>
<dbReference type="AlphaFoldDB" id="A0A495DMS6"/>
<keyword evidence="1" id="KW-0732">Signal</keyword>
<dbReference type="InterPro" id="IPR007433">
    <property type="entry name" value="DUF481"/>
</dbReference>
<comment type="caution">
    <text evidence="2">The sequence shown here is derived from an EMBL/GenBank/DDBJ whole genome shotgun (WGS) entry which is preliminary data.</text>
</comment>
<organism evidence="2 3">
    <name type="scientific">Maricaulis maris</name>
    <dbReference type="NCBI Taxonomy" id="74318"/>
    <lineage>
        <taxon>Bacteria</taxon>
        <taxon>Pseudomonadati</taxon>
        <taxon>Pseudomonadota</taxon>
        <taxon>Alphaproteobacteria</taxon>
        <taxon>Maricaulales</taxon>
        <taxon>Maricaulaceae</taxon>
        <taxon>Maricaulis</taxon>
    </lineage>
</organism>
<protein>
    <submittedName>
        <fullName evidence="2">Putative salt-induced outer membrane protein YdiY</fullName>
    </submittedName>
</protein>
<dbReference type="Proteomes" id="UP000273675">
    <property type="component" value="Unassembled WGS sequence"/>
</dbReference>